<dbReference type="FunFam" id="3.30.450.30:FF:000002">
    <property type="entry name" value="Dynein light chain roadblock"/>
    <property type="match status" value="1"/>
</dbReference>
<dbReference type="GO" id="GO:0007018">
    <property type="term" value="P:microtubule-based movement"/>
    <property type="evidence" value="ECO:0007669"/>
    <property type="project" value="UniProtKB-UniRule"/>
</dbReference>
<name>A0AAW1E2H1_ZOAVI</name>
<keyword evidence="6 10" id="KW-0243">Dynein</keyword>
<dbReference type="EMBL" id="JBCEZU010000575">
    <property type="protein sequence ID" value="KAK9516816.1"/>
    <property type="molecule type" value="Genomic_DNA"/>
</dbReference>
<dbReference type="GO" id="GO:0005874">
    <property type="term" value="C:microtubule"/>
    <property type="evidence" value="ECO:0007669"/>
    <property type="project" value="UniProtKB-UniRule"/>
</dbReference>
<evidence type="ECO:0000256" key="2">
    <source>
        <dbReference type="ARBA" id="ARBA00007191"/>
    </source>
</evidence>
<comment type="similarity">
    <text evidence="2 10">Belongs to the GAMAD family.</text>
</comment>
<evidence type="ECO:0000256" key="7">
    <source>
        <dbReference type="ARBA" id="ARBA00023175"/>
    </source>
</evidence>
<dbReference type="InterPro" id="IPR016561">
    <property type="entry name" value="DYNLRB1/2"/>
</dbReference>
<evidence type="ECO:0000259" key="11">
    <source>
        <dbReference type="SMART" id="SM00960"/>
    </source>
</evidence>
<dbReference type="GO" id="GO:0005737">
    <property type="term" value="C:cytoplasm"/>
    <property type="evidence" value="ECO:0007669"/>
    <property type="project" value="UniProtKB-UniRule"/>
</dbReference>
<gene>
    <name evidence="12" type="ORF">VZT92_024726</name>
</gene>
<keyword evidence="5 10" id="KW-0493">Microtubule</keyword>
<dbReference type="Gene3D" id="3.30.450.30">
    <property type="entry name" value="Dynein light chain 2a, cytoplasmic"/>
    <property type="match status" value="1"/>
</dbReference>
<keyword evidence="7 10" id="KW-0505">Motor protein</keyword>
<dbReference type="PANTHER" id="PTHR10779">
    <property type="entry name" value="DYNEIN LIGHT CHAIN ROADBLOCK"/>
    <property type="match status" value="1"/>
</dbReference>
<dbReference type="GO" id="GO:0005868">
    <property type="term" value="C:cytoplasmic dynein complex"/>
    <property type="evidence" value="ECO:0007669"/>
    <property type="project" value="UniProtKB-UniRule"/>
</dbReference>
<evidence type="ECO:0000313" key="13">
    <source>
        <dbReference type="Proteomes" id="UP001488805"/>
    </source>
</evidence>
<sequence>MAETEHARVEETLKRIEGQKGVIGTIVVNAEGIPIRTTLDNSTTIQYAKLFHLLSMKARSTVRDIDPQNDLTFLRIRSKKHEILVAPENDFLLIVIQNPCE</sequence>
<evidence type="ECO:0000256" key="3">
    <source>
        <dbReference type="ARBA" id="ARBA00022448"/>
    </source>
</evidence>
<evidence type="ECO:0000313" key="12">
    <source>
        <dbReference type="EMBL" id="KAK9516816.1"/>
    </source>
</evidence>
<keyword evidence="4 10" id="KW-0963">Cytoplasm</keyword>
<evidence type="ECO:0000256" key="5">
    <source>
        <dbReference type="ARBA" id="ARBA00022701"/>
    </source>
</evidence>
<dbReference type="SMART" id="SM00960">
    <property type="entry name" value="Robl_LC7"/>
    <property type="match status" value="1"/>
</dbReference>
<dbReference type="PIRSF" id="PIRSF009998">
    <property type="entry name" value="DLC7"/>
    <property type="match status" value="1"/>
</dbReference>
<organism evidence="12 13">
    <name type="scientific">Zoarces viviparus</name>
    <name type="common">Viviparous eelpout</name>
    <name type="synonym">Blennius viviparus</name>
    <dbReference type="NCBI Taxonomy" id="48416"/>
    <lineage>
        <taxon>Eukaryota</taxon>
        <taxon>Metazoa</taxon>
        <taxon>Chordata</taxon>
        <taxon>Craniata</taxon>
        <taxon>Vertebrata</taxon>
        <taxon>Euteleostomi</taxon>
        <taxon>Actinopterygii</taxon>
        <taxon>Neopterygii</taxon>
        <taxon>Teleostei</taxon>
        <taxon>Neoteleostei</taxon>
        <taxon>Acanthomorphata</taxon>
        <taxon>Eupercaria</taxon>
        <taxon>Perciformes</taxon>
        <taxon>Cottioidei</taxon>
        <taxon>Zoarcales</taxon>
        <taxon>Zoarcidae</taxon>
        <taxon>Zoarcinae</taxon>
        <taxon>Zoarces</taxon>
    </lineage>
</organism>
<proteinExistence type="inferred from homology"/>
<dbReference type="AlphaFoldDB" id="A0AAW1E2H1"/>
<feature type="domain" description="Roadblock/LAMTOR2" evidence="11">
    <location>
        <begin position="9"/>
        <end position="97"/>
    </location>
</feature>
<reference evidence="12 13" key="1">
    <citation type="journal article" date="2024" name="Genome Biol. Evol.">
        <title>Chromosome-level genome assembly of the viviparous eelpout Zoarces viviparus.</title>
        <authorList>
            <person name="Fuhrmann N."/>
            <person name="Brasseur M.V."/>
            <person name="Bakowski C.E."/>
            <person name="Podsiadlowski L."/>
            <person name="Prost S."/>
            <person name="Krehenwinkel H."/>
            <person name="Mayer C."/>
        </authorList>
    </citation>
    <scope>NUCLEOTIDE SEQUENCE [LARGE SCALE GENOMIC DNA]</scope>
    <source>
        <strain evidence="12">NO-MEL_2022_Ind0_liver</strain>
    </source>
</reference>
<evidence type="ECO:0000256" key="6">
    <source>
        <dbReference type="ARBA" id="ARBA00023017"/>
    </source>
</evidence>
<dbReference type="InterPro" id="IPR004942">
    <property type="entry name" value="Roadblock/LAMTOR2_dom"/>
</dbReference>
<comment type="function">
    <text evidence="9">Acts as one of several non-catalytic accessory components of the cytoplasmic dynein 1 complex that are thought to be involved in linking dynein to cargos and to adapter proteins that regulate dynein function. Cytoplasmic dynein 1 acts as a motor for the intracellular retrograde motility of vesicles and organelles along microtubules.</text>
</comment>
<comment type="subcellular location">
    <subcellularLocation>
        <location evidence="1 10">Cytoplasm</location>
        <location evidence="1 10">Cytoskeleton</location>
    </subcellularLocation>
</comment>
<comment type="caution">
    <text evidence="12">The sequence shown here is derived from an EMBL/GenBank/DDBJ whole genome shotgun (WGS) entry which is preliminary data.</text>
</comment>
<keyword evidence="3 10" id="KW-0813">Transport</keyword>
<dbReference type="Proteomes" id="UP001488805">
    <property type="component" value="Unassembled WGS sequence"/>
</dbReference>
<evidence type="ECO:0000256" key="1">
    <source>
        <dbReference type="ARBA" id="ARBA00004245"/>
    </source>
</evidence>
<evidence type="ECO:0000256" key="10">
    <source>
        <dbReference type="PIRNR" id="PIRNR009998"/>
    </source>
</evidence>
<keyword evidence="8 10" id="KW-0206">Cytoskeleton</keyword>
<dbReference type="SUPFAM" id="SSF103196">
    <property type="entry name" value="Roadblock/LC7 domain"/>
    <property type="match status" value="1"/>
</dbReference>
<evidence type="ECO:0000256" key="8">
    <source>
        <dbReference type="ARBA" id="ARBA00023212"/>
    </source>
</evidence>
<evidence type="ECO:0000256" key="9">
    <source>
        <dbReference type="ARBA" id="ARBA00025362"/>
    </source>
</evidence>
<evidence type="ECO:0000256" key="4">
    <source>
        <dbReference type="ARBA" id="ARBA00022490"/>
    </source>
</evidence>
<keyword evidence="13" id="KW-1185">Reference proteome</keyword>
<protein>
    <recommendedName>
        <fullName evidence="10">Dynein light chain roadblock</fullName>
    </recommendedName>
</protein>
<accession>A0AAW1E2H1</accession>
<dbReference type="GO" id="GO:0045505">
    <property type="term" value="F:dynein intermediate chain binding"/>
    <property type="evidence" value="ECO:0007669"/>
    <property type="project" value="UniProtKB-UniRule"/>
</dbReference>
<dbReference type="Pfam" id="PF03259">
    <property type="entry name" value="Robl_LC7"/>
    <property type="match status" value="1"/>
</dbReference>